<dbReference type="EMBL" id="QJRY01000008">
    <property type="protein sequence ID" value="PYB70720.1"/>
    <property type="molecule type" value="Genomic_DNA"/>
</dbReference>
<name>A0ABX5NQW5_9HYPH</name>
<sequence length="66" mass="7381">MARVLGAWPPKMFGATAQEGGRAKCFWGDEVDQKSIEAVGFMKVGEFMWHWIRLEEAVNTALCCTS</sequence>
<dbReference type="Proteomes" id="UP000247536">
    <property type="component" value="Unassembled WGS sequence"/>
</dbReference>
<gene>
    <name evidence="1" type="ORF">DMY87_19815</name>
</gene>
<organism evidence="1 2">
    <name type="scientific">Rhizobium wuzhouense</name>
    <dbReference type="NCBI Taxonomy" id="1986026"/>
    <lineage>
        <taxon>Bacteria</taxon>
        <taxon>Pseudomonadati</taxon>
        <taxon>Pseudomonadota</taxon>
        <taxon>Alphaproteobacteria</taxon>
        <taxon>Hyphomicrobiales</taxon>
        <taxon>Rhizobiaceae</taxon>
        <taxon>Rhizobium/Agrobacterium group</taxon>
        <taxon>Rhizobium</taxon>
    </lineage>
</organism>
<proteinExistence type="predicted"/>
<accession>A0ABX5NQW5</accession>
<reference evidence="1 2" key="1">
    <citation type="submission" date="2018-06" db="EMBL/GenBank/DDBJ databases">
        <title>Rhizobium wuzhouense sp. nov., isolated from roots of Oryza officinalis.</title>
        <authorList>
            <person name="Yuan T."/>
        </authorList>
    </citation>
    <scope>NUCLEOTIDE SEQUENCE [LARGE SCALE GENOMIC DNA]</scope>
    <source>
        <strain evidence="1 2">W44</strain>
    </source>
</reference>
<evidence type="ECO:0000313" key="1">
    <source>
        <dbReference type="EMBL" id="PYB70720.1"/>
    </source>
</evidence>
<evidence type="ECO:0000313" key="2">
    <source>
        <dbReference type="Proteomes" id="UP000247536"/>
    </source>
</evidence>
<protein>
    <submittedName>
        <fullName evidence="1">Uncharacterized protein</fullName>
    </submittedName>
</protein>
<comment type="caution">
    <text evidence="1">The sequence shown here is derived from an EMBL/GenBank/DDBJ whole genome shotgun (WGS) entry which is preliminary data.</text>
</comment>
<keyword evidence="2" id="KW-1185">Reference proteome</keyword>